<evidence type="ECO:0000313" key="2">
    <source>
        <dbReference type="EMBL" id="RSB28874.1"/>
    </source>
</evidence>
<dbReference type="RefSeq" id="WP_125365881.1">
    <property type="nucleotide sequence ID" value="NZ_JAKMIZ010000010.1"/>
</dbReference>
<comment type="caution">
    <text evidence="2">The sequence shown here is derived from an EMBL/GenBank/DDBJ whole genome shotgun (WGS) entry which is preliminary data.</text>
</comment>
<reference evidence="2 3" key="1">
    <citation type="submission" date="2018-10" db="EMBL/GenBank/DDBJ databases">
        <title>Transmission dynamics of multidrug resistant bacteria on intensive care unit surfaces.</title>
        <authorList>
            <person name="D'Souza A.W."/>
            <person name="Potter R.F."/>
            <person name="Wallace M."/>
            <person name="Shupe A."/>
            <person name="Patel S."/>
            <person name="Sun S."/>
            <person name="Gul D."/>
            <person name="Kwon J.H."/>
            <person name="Andleeb S."/>
            <person name="Burnham C.-A.D."/>
            <person name="Dantas G."/>
        </authorList>
    </citation>
    <scope>NUCLEOTIDE SEQUENCE [LARGE SCALE GENOMIC DNA]</scope>
    <source>
        <strain evidence="2 3">EC_073</strain>
    </source>
</reference>
<keyword evidence="1" id="KW-1133">Transmembrane helix</keyword>
<accession>A0A427KHQ5</accession>
<proteinExistence type="predicted"/>
<protein>
    <submittedName>
        <fullName evidence="2">Uncharacterized protein</fullName>
    </submittedName>
</protein>
<feature type="transmembrane region" description="Helical" evidence="1">
    <location>
        <begin position="22"/>
        <end position="41"/>
    </location>
</feature>
<dbReference type="EMBL" id="RHWT01000029">
    <property type="protein sequence ID" value="RSB28874.1"/>
    <property type="molecule type" value="Genomic_DNA"/>
</dbReference>
<evidence type="ECO:0000256" key="1">
    <source>
        <dbReference type="SAM" id="Phobius"/>
    </source>
</evidence>
<evidence type="ECO:0000313" key="3">
    <source>
        <dbReference type="Proteomes" id="UP000275321"/>
    </source>
</evidence>
<feature type="transmembrane region" description="Helical" evidence="1">
    <location>
        <begin position="61"/>
        <end position="80"/>
    </location>
</feature>
<organism evidence="2 3">
    <name type="scientific">Enterobacter cloacae</name>
    <dbReference type="NCBI Taxonomy" id="550"/>
    <lineage>
        <taxon>Bacteria</taxon>
        <taxon>Pseudomonadati</taxon>
        <taxon>Pseudomonadota</taxon>
        <taxon>Gammaproteobacteria</taxon>
        <taxon>Enterobacterales</taxon>
        <taxon>Enterobacteriaceae</taxon>
        <taxon>Enterobacter</taxon>
        <taxon>Enterobacter cloacae complex</taxon>
    </lineage>
</organism>
<name>A0A427KHQ5_ENTCL</name>
<keyword evidence="1" id="KW-0812">Transmembrane</keyword>
<keyword evidence="1" id="KW-0472">Membrane</keyword>
<sequence>MKSVENFFWKIFRVFFPEQRKWACRALITAGISMLSGPLWVPYVNAFLSRYVRIDIPDASTTGWVCLVLGLLCLIANEALDRWPFKQKMTAEDKEDKNTLYELFSQMHLPTYDWFFHHGKSSMVYIPALHYHYGVEGYIQATQFHLHDQKIRESVELFYQSCSRAFSYGFYFAETSNPNLQKFSNQHNVHTDPNAKAAHDDFLNAVYEAEGHLKDLYKAVKTKYPDFDMEATSKAARDEQRALSETTGF</sequence>
<gene>
    <name evidence="2" type="ORF">EGK68_18605</name>
</gene>
<dbReference type="AlphaFoldDB" id="A0A427KHQ5"/>
<dbReference type="Proteomes" id="UP000275321">
    <property type="component" value="Unassembled WGS sequence"/>
</dbReference>